<protein>
    <recommendedName>
        <fullName evidence="3">HEAT repeat domain-containing protein</fullName>
    </recommendedName>
</protein>
<dbReference type="InterPro" id="IPR011989">
    <property type="entry name" value="ARM-like"/>
</dbReference>
<comment type="caution">
    <text evidence="1">The sequence shown here is derived from an EMBL/GenBank/DDBJ whole genome shotgun (WGS) entry which is preliminary data.</text>
</comment>
<dbReference type="SUPFAM" id="SSF48371">
    <property type="entry name" value="ARM repeat"/>
    <property type="match status" value="1"/>
</dbReference>
<dbReference type="Gene3D" id="1.25.10.10">
    <property type="entry name" value="Leucine-rich Repeat Variant"/>
    <property type="match status" value="1"/>
</dbReference>
<evidence type="ECO:0000313" key="2">
    <source>
        <dbReference type="Proteomes" id="UP000656881"/>
    </source>
</evidence>
<sequence>MSRGALAYPDTFPRSAWGYTRLKRLSPPPVERYTLRLRADNTTVRVSAAMALGDTADPAALDPLSEVLNDPSTDVRLNAIQSVRRLHHAGAASVLDSHPAEAGLVGAIGDRRPQIRDAAAQALMLWERSELVRQVAATVDTALAEALRYTLTRAVDPLPQTWPGDGTTR</sequence>
<evidence type="ECO:0000313" key="1">
    <source>
        <dbReference type="EMBL" id="GGO42819.1"/>
    </source>
</evidence>
<dbReference type="InterPro" id="IPR004155">
    <property type="entry name" value="PBS_lyase_HEAT"/>
</dbReference>
<proteinExistence type="predicted"/>
<evidence type="ECO:0008006" key="3">
    <source>
        <dbReference type="Google" id="ProtNLM"/>
    </source>
</evidence>
<dbReference type="RefSeq" id="WP_189173986.1">
    <property type="nucleotide sequence ID" value="NZ_BMNG01000005.1"/>
</dbReference>
<dbReference type="EMBL" id="BMNG01000005">
    <property type="protein sequence ID" value="GGO42819.1"/>
    <property type="molecule type" value="Genomic_DNA"/>
</dbReference>
<dbReference type="Pfam" id="PF13646">
    <property type="entry name" value="HEAT_2"/>
    <property type="match status" value="1"/>
</dbReference>
<dbReference type="Proteomes" id="UP000656881">
    <property type="component" value="Unassembled WGS sequence"/>
</dbReference>
<dbReference type="SMART" id="SM00567">
    <property type="entry name" value="EZ_HEAT"/>
    <property type="match status" value="1"/>
</dbReference>
<keyword evidence="2" id="KW-1185">Reference proteome</keyword>
<dbReference type="InterPro" id="IPR016024">
    <property type="entry name" value="ARM-type_fold"/>
</dbReference>
<accession>A0ABQ2LSZ3</accession>
<organism evidence="1 2">
    <name type="scientific">Streptomyces lasiicapitis</name>
    <dbReference type="NCBI Taxonomy" id="1923961"/>
    <lineage>
        <taxon>Bacteria</taxon>
        <taxon>Bacillati</taxon>
        <taxon>Actinomycetota</taxon>
        <taxon>Actinomycetes</taxon>
        <taxon>Kitasatosporales</taxon>
        <taxon>Streptomycetaceae</taxon>
        <taxon>Streptomyces</taxon>
    </lineage>
</organism>
<gene>
    <name evidence="1" type="ORF">GCM10012286_25180</name>
</gene>
<reference evidence="2" key="1">
    <citation type="journal article" date="2019" name="Int. J. Syst. Evol. Microbiol.">
        <title>The Global Catalogue of Microorganisms (GCM) 10K type strain sequencing project: providing services to taxonomists for standard genome sequencing and annotation.</title>
        <authorList>
            <consortium name="The Broad Institute Genomics Platform"/>
            <consortium name="The Broad Institute Genome Sequencing Center for Infectious Disease"/>
            <person name="Wu L."/>
            <person name="Ma J."/>
        </authorList>
    </citation>
    <scope>NUCLEOTIDE SEQUENCE [LARGE SCALE GENOMIC DNA]</scope>
    <source>
        <strain evidence="2">CGMCC 4.7349</strain>
    </source>
</reference>
<name>A0ABQ2LSZ3_9ACTN</name>